<dbReference type="AlphaFoldDB" id="I4YW28"/>
<comment type="similarity">
    <text evidence="1">Belongs to the leucine-binding protein family.</text>
</comment>
<evidence type="ECO:0000313" key="6">
    <source>
        <dbReference type="EMBL" id="EIM28170.1"/>
    </source>
</evidence>
<gene>
    <name evidence="6" type="ORF">MicloDRAFT_00047480</name>
</gene>
<evidence type="ECO:0000259" key="5">
    <source>
        <dbReference type="Pfam" id="PF13458"/>
    </source>
</evidence>
<accession>I4YW28</accession>
<proteinExistence type="inferred from homology"/>
<dbReference type="EMBL" id="JH660645">
    <property type="protein sequence ID" value="EIM28170.1"/>
    <property type="molecule type" value="Genomic_DNA"/>
</dbReference>
<dbReference type="Proteomes" id="UP000003947">
    <property type="component" value="Unassembled WGS sequence"/>
</dbReference>
<organism evidence="6 7">
    <name type="scientific">Microvirga lotononidis</name>
    <dbReference type="NCBI Taxonomy" id="864069"/>
    <lineage>
        <taxon>Bacteria</taxon>
        <taxon>Pseudomonadati</taxon>
        <taxon>Pseudomonadota</taxon>
        <taxon>Alphaproteobacteria</taxon>
        <taxon>Hyphomicrobiales</taxon>
        <taxon>Methylobacteriaceae</taxon>
        <taxon>Microvirga</taxon>
    </lineage>
</organism>
<dbReference type="SUPFAM" id="SSF53822">
    <property type="entry name" value="Periplasmic binding protein-like I"/>
    <property type="match status" value="1"/>
</dbReference>
<evidence type="ECO:0000256" key="2">
    <source>
        <dbReference type="ARBA" id="ARBA00022448"/>
    </source>
</evidence>
<dbReference type="GO" id="GO:0006865">
    <property type="term" value="P:amino acid transport"/>
    <property type="evidence" value="ECO:0007669"/>
    <property type="project" value="UniProtKB-KW"/>
</dbReference>
<dbReference type="InterPro" id="IPR051010">
    <property type="entry name" value="BCAA_transport"/>
</dbReference>
<evidence type="ECO:0000256" key="4">
    <source>
        <dbReference type="ARBA" id="ARBA00022970"/>
    </source>
</evidence>
<dbReference type="Gene3D" id="3.40.50.2300">
    <property type="match status" value="2"/>
</dbReference>
<protein>
    <submittedName>
        <fullName evidence="6">ABC-type branched-chain amino acid transport system, periplasmic component</fullName>
    </submittedName>
</protein>
<dbReference type="eggNOG" id="COG0683">
    <property type="taxonomic scope" value="Bacteria"/>
</dbReference>
<dbReference type="Pfam" id="PF13458">
    <property type="entry name" value="Peripla_BP_6"/>
    <property type="match status" value="1"/>
</dbReference>
<keyword evidence="2" id="KW-0813">Transport</keyword>
<feature type="domain" description="Leucine-binding protein" evidence="5">
    <location>
        <begin position="130"/>
        <end position="463"/>
    </location>
</feature>
<dbReference type="PRINTS" id="PR00337">
    <property type="entry name" value="LEUILEVALBP"/>
</dbReference>
<dbReference type="CDD" id="cd06359">
    <property type="entry name" value="PBP1_Nba-like"/>
    <property type="match status" value="1"/>
</dbReference>
<keyword evidence="7" id="KW-1185">Reference proteome</keyword>
<dbReference type="PATRIC" id="fig|864069.3.peg.5118"/>
<dbReference type="InterPro" id="IPR028082">
    <property type="entry name" value="Peripla_BP_I"/>
</dbReference>
<evidence type="ECO:0000256" key="3">
    <source>
        <dbReference type="ARBA" id="ARBA00022729"/>
    </source>
</evidence>
<dbReference type="InterPro" id="IPR000709">
    <property type="entry name" value="Leu_Ile_Val-bd"/>
</dbReference>
<dbReference type="InterPro" id="IPR028081">
    <property type="entry name" value="Leu-bd"/>
</dbReference>
<reference evidence="6 7" key="1">
    <citation type="submission" date="2012-02" db="EMBL/GenBank/DDBJ databases">
        <title>Improved High-Quality Draft sequence of Microvirga sp. WSM3557.</title>
        <authorList>
            <consortium name="US DOE Joint Genome Institute"/>
            <person name="Lucas S."/>
            <person name="Han J."/>
            <person name="Lapidus A."/>
            <person name="Cheng J.-F."/>
            <person name="Goodwin L."/>
            <person name="Pitluck S."/>
            <person name="Peters L."/>
            <person name="Zhang X."/>
            <person name="Detter J.C."/>
            <person name="Han C."/>
            <person name="Tapia R."/>
            <person name="Land M."/>
            <person name="Hauser L."/>
            <person name="Kyrpides N."/>
            <person name="Ivanova N."/>
            <person name="Pagani I."/>
            <person name="Brau L."/>
            <person name="Yates R."/>
            <person name="O'Hara G."/>
            <person name="Rui T."/>
            <person name="Howieson J."/>
            <person name="Reeve W."/>
            <person name="Woyke T."/>
        </authorList>
    </citation>
    <scope>NUCLEOTIDE SEQUENCE [LARGE SCALE GENOMIC DNA]</scope>
    <source>
        <strain evidence="6 7">WSM3557</strain>
    </source>
</reference>
<keyword evidence="4" id="KW-0029">Amino-acid transport</keyword>
<evidence type="ECO:0000313" key="7">
    <source>
        <dbReference type="Proteomes" id="UP000003947"/>
    </source>
</evidence>
<name>I4YW28_9HYPH</name>
<dbReference type="HOGENOM" id="CLU_027128_1_4_5"/>
<evidence type="ECO:0000256" key="1">
    <source>
        <dbReference type="ARBA" id="ARBA00010062"/>
    </source>
</evidence>
<dbReference type="PANTHER" id="PTHR30483:SF6">
    <property type="entry name" value="PERIPLASMIC BINDING PROTEIN OF ABC TRANSPORTER FOR NATURAL AMINO ACIDS"/>
    <property type="match status" value="1"/>
</dbReference>
<dbReference type="STRING" id="864069.MicloDRAFT_00047480"/>
<dbReference type="PANTHER" id="PTHR30483">
    <property type="entry name" value="LEUCINE-SPECIFIC-BINDING PROTEIN"/>
    <property type="match status" value="1"/>
</dbReference>
<keyword evidence="3" id="KW-0732">Signal</keyword>
<sequence length="494" mass="53337" precursor="true">MANFVSLPARRQSRARHFACHPLRNNPLEEPEKYFNLKIILGNPKDWAKTGDAGDKAPTKGVFGRKVLRQSIADLSVEASYVAPGTITQHSQCAQGIATRETMMNVTIKTLGLAAAVGLAAAPAMAQEKLKVGLLLTLSGPSAVLGQHARDGFQLAVKDLGGKLGGRDVEVIVVDDELKPDVAVTKVKGLLERDKVDFVVGPIFSNVAVATQKPIVDAKTFYISVNAGPSNLAGKSCSPYFFATSYQNDQNHEVLGKVAQDRGYKKVYLLAPNYQAGKDALAGFKRHYKGEIVEESYIPLNTLDFQSELAKIASMQPDAIFTFMPGGMGVNLVKQYRAAGLADRIPFLSAFTVDETNLPAQQDAAIGMLSGSNWAPNMDNPANKKFVAAYEAAYNTVPASYAMHSYDAALLIDSALKATGGKTDDKEALRAAIKKADFKSLRGDFKFGANGFPIQDFYLVKAAKRADGKLETEIVEKVFDDYTDAYAKECSATN</sequence>